<sequence>MERKLHLLESFTARGSDGRTYKVCGYEHLVRDISLPDACDRWEPTGLAEYRLDDGRLVEPAGDGALRIVRTGVELRPC</sequence>
<organism evidence="1 2">
    <name type="scientific">Caldimonas aquatica</name>
    <dbReference type="NCBI Taxonomy" id="376175"/>
    <lineage>
        <taxon>Bacteria</taxon>
        <taxon>Pseudomonadati</taxon>
        <taxon>Pseudomonadota</taxon>
        <taxon>Betaproteobacteria</taxon>
        <taxon>Burkholderiales</taxon>
        <taxon>Sphaerotilaceae</taxon>
        <taxon>Caldimonas</taxon>
    </lineage>
</organism>
<proteinExistence type="predicted"/>
<dbReference type="Proteomes" id="UP001163266">
    <property type="component" value="Chromosome"/>
</dbReference>
<gene>
    <name evidence="1" type="ORF">OMP39_07465</name>
</gene>
<evidence type="ECO:0000313" key="1">
    <source>
        <dbReference type="EMBL" id="UZD56392.1"/>
    </source>
</evidence>
<accession>A0ABY6MWL0</accession>
<keyword evidence="2" id="KW-1185">Reference proteome</keyword>
<reference evidence="1" key="1">
    <citation type="submission" date="2022-10" db="EMBL/GenBank/DDBJ databases">
        <title>Complete genome sequence of Schlegelella aquatica LMG 23380.</title>
        <authorList>
            <person name="Musilova J."/>
            <person name="Kourilova X."/>
            <person name="Bezdicek M."/>
            <person name="Hermankova K."/>
            <person name="Obruca S."/>
            <person name="Sedlar K."/>
        </authorList>
    </citation>
    <scope>NUCLEOTIDE SEQUENCE</scope>
    <source>
        <strain evidence="1">LMG 23380</strain>
    </source>
</reference>
<evidence type="ECO:0000313" key="2">
    <source>
        <dbReference type="Proteomes" id="UP001163266"/>
    </source>
</evidence>
<dbReference type="EMBL" id="CP110257">
    <property type="protein sequence ID" value="UZD56392.1"/>
    <property type="molecule type" value="Genomic_DNA"/>
</dbReference>
<dbReference type="RefSeq" id="WP_264894375.1">
    <property type="nucleotide sequence ID" value="NZ_CP110257.1"/>
</dbReference>
<name>A0ABY6MWL0_9BURK</name>
<protein>
    <submittedName>
        <fullName evidence="1">Uncharacterized protein</fullName>
    </submittedName>
</protein>